<dbReference type="PANTHER" id="PTHR46986">
    <property type="entry name" value="ENDORIBONUCLEASE YBEY, CHLOROPLASTIC"/>
    <property type="match status" value="1"/>
</dbReference>
<evidence type="ECO:0000256" key="3">
    <source>
        <dbReference type="ARBA" id="ARBA00022723"/>
    </source>
</evidence>
<reference evidence="9" key="1">
    <citation type="journal article" date="2019" name="Int. J. Syst. Evol. Microbiol.">
        <title>The Global Catalogue of Microorganisms (GCM) 10K type strain sequencing project: providing services to taxonomists for standard genome sequencing and annotation.</title>
        <authorList>
            <consortium name="The Broad Institute Genomics Platform"/>
            <consortium name="The Broad Institute Genome Sequencing Center for Infectious Disease"/>
            <person name="Wu L."/>
            <person name="Ma J."/>
        </authorList>
    </citation>
    <scope>NUCLEOTIDE SEQUENCE [LARGE SCALE GENOMIC DNA]</scope>
    <source>
        <strain evidence="9">CGMCC 1.8859</strain>
    </source>
</reference>
<keyword evidence="5 7" id="KW-0378">Hydrolase</keyword>
<comment type="cofactor">
    <cofactor evidence="7">
        <name>Zn(2+)</name>
        <dbReference type="ChEBI" id="CHEBI:29105"/>
    </cofactor>
    <text evidence="7">Binds 1 zinc ion.</text>
</comment>
<dbReference type="Gene3D" id="3.40.390.30">
    <property type="entry name" value="Metalloproteases ('zincins'), catalytic domain"/>
    <property type="match status" value="1"/>
</dbReference>
<evidence type="ECO:0000256" key="2">
    <source>
        <dbReference type="ARBA" id="ARBA00022722"/>
    </source>
</evidence>
<comment type="similarity">
    <text evidence="1 7">Belongs to the endoribonuclease YbeY family.</text>
</comment>
<dbReference type="InterPro" id="IPR002036">
    <property type="entry name" value="YbeY"/>
</dbReference>
<dbReference type="EMBL" id="BMLX01000003">
    <property type="protein sequence ID" value="GGP22160.1"/>
    <property type="molecule type" value="Genomic_DNA"/>
</dbReference>
<feature type="binding site" evidence="7">
    <location>
        <position position="122"/>
    </location>
    <ligand>
        <name>Zn(2+)</name>
        <dbReference type="ChEBI" id="CHEBI:29105"/>
        <note>catalytic</note>
    </ligand>
</feature>
<evidence type="ECO:0000313" key="9">
    <source>
        <dbReference type="Proteomes" id="UP000637267"/>
    </source>
</evidence>
<dbReference type="HAMAP" id="MF_00009">
    <property type="entry name" value="Endoribonucl_YbeY"/>
    <property type="match status" value="1"/>
</dbReference>
<keyword evidence="6 7" id="KW-0862">Zinc</keyword>
<evidence type="ECO:0000313" key="8">
    <source>
        <dbReference type="EMBL" id="GGP22160.1"/>
    </source>
</evidence>
<comment type="caution">
    <text evidence="8">The sequence shown here is derived from an EMBL/GenBank/DDBJ whole genome shotgun (WGS) entry which is preliminary data.</text>
</comment>
<proteinExistence type="inferred from homology"/>
<feature type="binding site" evidence="7">
    <location>
        <position position="118"/>
    </location>
    <ligand>
        <name>Zn(2+)</name>
        <dbReference type="ChEBI" id="CHEBI:29105"/>
        <note>catalytic</note>
    </ligand>
</feature>
<dbReference type="Pfam" id="PF02130">
    <property type="entry name" value="YbeY"/>
    <property type="match status" value="1"/>
</dbReference>
<comment type="function">
    <text evidence="7">Single strand-specific metallo-endoribonuclease involved in late-stage 70S ribosome quality control and in maturation of the 3' terminus of the 16S rRNA.</text>
</comment>
<evidence type="ECO:0000256" key="4">
    <source>
        <dbReference type="ARBA" id="ARBA00022759"/>
    </source>
</evidence>
<name>A0ABQ2PA74_9NEIS</name>
<keyword evidence="4 7" id="KW-0255">Endonuclease</keyword>
<evidence type="ECO:0000256" key="7">
    <source>
        <dbReference type="HAMAP-Rule" id="MF_00009"/>
    </source>
</evidence>
<feature type="binding site" evidence="7">
    <location>
        <position position="128"/>
    </location>
    <ligand>
        <name>Zn(2+)</name>
        <dbReference type="ChEBI" id="CHEBI:29105"/>
        <note>catalytic</note>
    </ligand>
</feature>
<keyword evidence="9" id="KW-1185">Reference proteome</keyword>
<evidence type="ECO:0000256" key="1">
    <source>
        <dbReference type="ARBA" id="ARBA00010875"/>
    </source>
</evidence>
<dbReference type="NCBIfam" id="TIGR00043">
    <property type="entry name" value="rRNA maturation RNase YbeY"/>
    <property type="match status" value="1"/>
</dbReference>
<sequence>MSKKLKLALQIESAAAGIPPKSQLKTWAEAALRPNVKQAEVTVRVVDAEEGQTLNREYRGKDYATNVLTFTFDEDGDMPEIPGLPLMGDLVLCAPVVEREAAEQGITLESHYCHLLVHGLLHLQGFDHLEDDEAEEMEALESQIVMSLGYDDPYRLDEEIDE</sequence>
<evidence type="ECO:0000256" key="6">
    <source>
        <dbReference type="ARBA" id="ARBA00022833"/>
    </source>
</evidence>
<dbReference type="PANTHER" id="PTHR46986:SF1">
    <property type="entry name" value="ENDORIBONUCLEASE YBEY, CHLOROPLASTIC"/>
    <property type="match status" value="1"/>
</dbReference>
<dbReference type="InterPro" id="IPR023091">
    <property type="entry name" value="MetalPrtase_cat_dom_sf_prd"/>
</dbReference>
<dbReference type="EC" id="3.1.-.-" evidence="7"/>
<dbReference type="SUPFAM" id="SSF55486">
    <property type="entry name" value="Metalloproteases ('zincins'), catalytic domain"/>
    <property type="match status" value="1"/>
</dbReference>
<accession>A0ABQ2PA74</accession>
<keyword evidence="7" id="KW-0963">Cytoplasm</keyword>
<evidence type="ECO:0000256" key="5">
    <source>
        <dbReference type="ARBA" id="ARBA00022801"/>
    </source>
</evidence>
<keyword evidence="2 7" id="KW-0540">Nuclease</keyword>
<keyword evidence="3 7" id="KW-0479">Metal-binding</keyword>
<dbReference type="Proteomes" id="UP000637267">
    <property type="component" value="Unassembled WGS sequence"/>
</dbReference>
<dbReference type="RefSeq" id="WP_188704604.1">
    <property type="nucleotide sequence ID" value="NZ_BMLX01000003.1"/>
</dbReference>
<keyword evidence="7" id="KW-0690">Ribosome biogenesis</keyword>
<organism evidence="8 9">
    <name type="scientific">Silvimonas iriomotensis</name>
    <dbReference type="NCBI Taxonomy" id="449662"/>
    <lineage>
        <taxon>Bacteria</taxon>
        <taxon>Pseudomonadati</taxon>
        <taxon>Pseudomonadota</taxon>
        <taxon>Betaproteobacteria</taxon>
        <taxon>Neisseriales</taxon>
        <taxon>Chitinibacteraceae</taxon>
        <taxon>Silvimonas</taxon>
    </lineage>
</organism>
<comment type="subcellular location">
    <subcellularLocation>
        <location evidence="7">Cytoplasm</location>
    </subcellularLocation>
</comment>
<gene>
    <name evidence="7 8" type="primary">ybeY</name>
    <name evidence="8" type="ORF">GCM10010970_23850</name>
</gene>
<protein>
    <recommendedName>
        <fullName evidence="7">Endoribonuclease YbeY</fullName>
        <ecNumber evidence="7">3.1.-.-</ecNumber>
    </recommendedName>
</protein>
<keyword evidence="7" id="KW-0698">rRNA processing</keyword>
<dbReference type="PROSITE" id="PS01306">
    <property type="entry name" value="UPF0054"/>
    <property type="match status" value="1"/>
</dbReference>
<dbReference type="InterPro" id="IPR020549">
    <property type="entry name" value="YbeY_CS"/>
</dbReference>